<accession>A0A1H2PU26</accession>
<sequence length="132" mass="14960">MQKRKLPMLQPRTVAGGAARVGTVEPGSWRSSALTTAQRGYGSRWQTARAAYLKAHPFCVYCLRDYRLAATDEADVILECAARGLPLPYATVLDHRVPHRGDQRLFWDRSNWQPLCARHHSGEKQRTESAER</sequence>
<dbReference type="CDD" id="cd00085">
    <property type="entry name" value="HNHc"/>
    <property type="match status" value="1"/>
</dbReference>
<evidence type="ECO:0000313" key="1">
    <source>
        <dbReference type="EMBL" id="SDV49808.1"/>
    </source>
</evidence>
<dbReference type="STRING" id="1770053.SAMN05216551_109154"/>
<proteinExistence type="predicted"/>
<reference evidence="2" key="1">
    <citation type="submission" date="2016-09" db="EMBL/GenBank/DDBJ databases">
        <authorList>
            <person name="Varghese N."/>
            <person name="Submissions S."/>
        </authorList>
    </citation>
    <scope>NUCLEOTIDE SEQUENCE [LARGE SCALE GENOMIC DNA]</scope>
    <source>
        <strain evidence="2">JS23</strain>
    </source>
</reference>
<gene>
    <name evidence="1" type="ORF">SAMN05216551_109154</name>
</gene>
<organism evidence="1 2">
    <name type="scientific">Chitinasiproducens palmae</name>
    <dbReference type="NCBI Taxonomy" id="1770053"/>
    <lineage>
        <taxon>Bacteria</taxon>
        <taxon>Pseudomonadati</taxon>
        <taxon>Pseudomonadota</taxon>
        <taxon>Betaproteobacteria</taxon>
        <taxon>Burkholderiales</taxon>
        <taxon>Burkholderiaceae</taxon>
        <taxon>Chitinasiproducens</taxon>
    </lineage>
</organism>
<dbReference type="AlphaFoldDB" id="A0A1H2PU26"/>
<dbReference type="Proteomes" id="UP000243719">
    <property type="component" value="Unassembled WGS sequence"/>
</dbReference>
<keyword evidence="2" id="KW-1185">Reference proteome</keyword>
<dbReference type="EMBL" id="FNLO01000009">
    <property type="protein sequence ID" value="SDV49808.1"/>
    <property type="molecule type" value="Genomic_DNA"/>
</dbReference>
<dbReference type="InterPro" id="IPR003615">
    <property type="entry name" value="HNH_nuc"/>
</dbReference>
<name>A0A1H2PU26_9BURK</name>
<evidence type="ECO:0008006" key="3">
    <source>
        <dbReference type="Google" id="ProtNLM"/>
    </source>
</evidence>
<protein>
    <recommendedName>
        <fullName evidence="3">HNH endonuclease</fullName>
    </recommendedName>
</protein>
<evidence type="ECO:0000313" key="2">
    <source>
        <dbReference type="Proteomes" id="UP000243719"/>
    </source>
</evidence>